<keyword evidence="4 12" id="KW-0347">Helicase</keyword>
<evidence type="ECO:0000256" key="12">
    <source>
        <dbReference type="PROSITE-ProRule" id="PRU00560"/>
    </source>
</evidence>
<dbReference type="Gene3D" id="1.10.10.160">
    <property type="match status" value="1"/>
</dbReference>
<sequence length="773" mass="85864">MPDLLANLNPEQLAAVTLPDEPALILAGAGSGKTRVLTTRIAWLIQQGHVGPAGILAVTFTNKAAKEMQARLGAMLPISPRAMWIGTFHGLCNRMLRAHFRDAGLPQSFQILDQADQLSAIKRMMKAANVDDEKFPPKNLQYFINNAKEQGLRPHEVEANDAFNQKFVELYASYQEQCQREGVVDFAELLLRCFELLKHNEPLRVHYQTRFRHILVDEFQDTNKLQYAWLKMLAGGNSAVFAVGDDDQSIYAFRGANVGNMADFEREFRVRHMIKLEQNYRSHGNILDAANALISNNARRLGKNLRTDAGHGEPIRVYEAATDLQEASWLVEEIKALVAQGLSRQDVAILYRSNAQSRVMEHALVGAGIAYRVYGGLRFFERQEVKHALAYLRLIENPNDDTAFARVVNFPTRGIGARSLEQLADAARLYNCSMYAAVPYMTGKAGTNLTAFVRLIEQMRHETGRLTLPEVVTHVVDASGLITHYQSEKEGQDRIENLQELVHAATAFIAEEGYGLDAPARLIAMRPALPGAPDVLASPDGVVDADTPVEMTPLAGFLSHASLEAGDNQAEAGQDAVQLMTVHAAKGLEFTAVFVTGLEEGLFPHENSAQELDGLEEERRLMYVAITRAKERLYLSFTQSRMLHGQTRYNVRSRFFEEIPEEVLKFLTPRAQPGARAAQTEPAWGRDWFSRPQSSAPRQEEWAATKSEQALADRSRSAGTGFKVGQGVFHTKFGEGKIIGLEGAGDEARAHVKFGRHGEKWLALAVAKLQPIE</sequence>
<feature type="region of interest" description="Disordered" evidence="13">
    <location>
        <begin position="690"/>
        <end position="716"/>
    </location>
</feature>
<dbReference type="Pfam" id="PF13361">
    <property type="entry name" value="UvrD_C"/>
    <property type="match status" value="1"/>
</dbReference>
<dbReference type="CDD" id="cd17932">
    <property type="entry name" value="DEXQc_UvrD"/>
    <property type="match status" value="1"/>
</dbReference>
<dbReference type="InterPro" id="IPR014016">
    <property type="entry name" value="UvrD-like_ATP-bd"/>
</dbReference>
<evidence type="ECO:0000313" key="17">
    <source>
        <dbReference type="Proteomes" id="UP000333828"/>
    </source>
</evidence>
<evidence type="ECO:0000256" key="2">
    <source>
        <dbReference type="ARBA" id="ARBA00022741"/>
    </source>
</evidence>
<keyword evidence="3 12" id="KW-0378">Hydrolase</keyword>
<dbReference type="PROSITE" id="PS51217">
    <property type="entry name" value="UVRD_HELICASE_CTER"/>
    <property type="match status" value="1"/>
</dbReference>
<evidence type="ECO:0000256" key="11">
    <source>
        <dbReference type="ARBA" id="ARBA00048988"/>
    </source>
</evidence>
<keyword evidence="5 12" id="KW-0067">ATP-binding</keyword>
<evidence type="ECO:0000256" key="9">
    <source>
        <dbReference type="ARBA" id="ARBA00034808"/>
    </source>
</evidence>
<evidence type="ECO:0000256" key="3">
    <source>
        <dbReference type="ARBA" id="ARBA00022801"/>
    </source>
</evidence>
<dbReference type="InterPro" id="IPR027417">
    <property type="entry name" value="P-loop_NTPase"/>
</dbReference>
<dbReference type="GO" id="GO:0016887">
    <property type="term" value="F:ATP hydrolysis activity"/>
    <property type="evidence" value="ECO:0007669"/>
    <property type="project" value="RHEA"/>
</dbReference>
<proteinExistence type="inferred from homology"/>
<keyword evidence="2 12" id="KW-0547">Nucleotide-binding</keyword>
<evidence type="ECO:0000256" key="6">
    <source>
        <dbReference type="ARBA" id="ARBA00023125"/>
    </source>
</evidence>
<dbReference type="PANTHER" id="PTHR11070:SF2">
    <property type="entry name" value="ATP-DEPENDENT DNA HELICASE SRS2"/>
    <property type="match status" value="1"/>
</dbReference>
<dbReference type="GO" id="GO:0009314">
    <property type="term" value="P:response to radiation"/>
    <property type="evidence" value="ECO:0007669"/>
    <property type="project" value="UniProtKB-ARBA"/>
</dbReference>
<evidence type="ECO:0000256" key="7">
    <source>
        <dbReference type="ARBA" id="ARBA00023235"/>
    </source>
</evidence>
<dbReference type="Gene3D" id="3.40.50.300">
    <property type="entry name" value="P-loop containing nucleotide triphosphate hydrolases"/>
    <property type="match status" value="2"/>
</dbReference>
<dbReference type="Pfam" id="PF00580">
    <property type="entry name" value="UvrD-helicase"/>
    <property type="match status" value="1"/>
</dbReference>
<evidence type="ECO:0000313" key="16">
    <source>
        <dbReference type="EMBL" id="VVE18888.1"/>
    </source>
</evidence>
<gene>
    <name evidence="16" type="ORF">PIN31115_03025</name>
</gene>
<dbReference type="GO" id="GO:0043138">
    <property type="term" value="F:3'-5' DNA helicase activity"/>
    <property type="evidence" value="ECO:0007669"/>
    <property type="project" value="UniProtKB-EC"/>
</dbReference>
<dbReference type="RefSeq" id="WP_150684727.1">
    <property type="nucleotide sequence ID" value="NZ_CABPSF010000004.1"/>
</dbReference>
<protein>
    <recommendedName>
        <fullName evidence="9">DNA 3'-5' helicase</fullName>
        <ecNumber evidence="9">5.6.2.4</ecNumber>
    </recommendedName>
    <alternativeName>
        <fullName evidence="10">DNA 3'-5' helicase II</fullName>
    </alternativeName>
</protein>
<evidence type="ECO:0000256" key="1">
    <source>
        <dbReference type="ARBA" id="ARBA00009922"/>
    </source>
</evidence>
<keyword evidence="7" id="KW-0413">Isomerase</keyword>
<dbReference type="EMBL" id="CABPSI010000003">
    <property type="protein sequence ID" value="VVE18888.1"/>
    <property type="molecule type" value="Genomic_DNA"/>
</dbReference>
<dbReference type="Gene3D" id="1.10.486.10">
    <property type="entry name" value="PCRA, domain 4"/>
    <property type="match status" value="1"/>
</dbReference>
<evidence type="ECO:0000256" key="4">
    <source>
        <dbReference type="ARBA" id="ARBA00022806"/>
    </source>
</evidence>
<comment type="similarity">
    <text evidence="1">Belongs to the helicase family. UvrD subfamily.</text>
</comment>
<dbReference type="InterPro" id="IPR000212">
    <property type="entry name" value="DNA_helicase_UvrD/REP"/>
</dbReference>
<comment type="catalytic activity">
    <reaction evidence="8">
        <text>Couples ATP hydrolysis with the unwinding of duplex DNA by translocating in the 3'-5' direction.</text>
        <dbReference type="EC" id="5.6.2.4"/>
    </reaction>
</comment>
<dbReference type="CDD" id="cd18807">
    <property type="entry name" value="SF1_C_UvrD"/>
    <property type="match status" value="1"/>
</dbReference>
<dbReference type="Proteomes" id="UP000333828">
    <property type="component" value="Unassembled WGS sequence"/>
</dbReference>
<dbReference type="GO" id="GO:0033202">
    <property type="term" value="C:DNA helicase complex"/>
    <property type="evidence" value="ECO:0007669"/>
    <property type="project" value="TreeGrafter"/>
</dbReference>
<accession>A0A5E4WMI5</accession>
<feature type="domain" description="UvrD-like helicase ATP-binding" evidence="14">
    <location>
        <begin position="6"/>
        <end position="283"/>
    </location>
</feature>
<reference evidence="16 17" key="1">
    <citation type="submission" date="2019-08" db="EMBL/GenBank/DDBJ databases">
        <authorList>
            <person name="Peeters C."/>
        </authorList>
    </citation>
    <scope>NUCLEOTIDE SEQUENCE [LARGE SCALE GENOMIC DNA]</scope>
    <source>
        <strain evidence="16 17">LMG 31115</strain>
    </source>
</reference>
<dbReference type="InterPro" id="IPR014017">
    <property type="entry name" value="DNA_helicase_UvrD-like_C"/>
</dbReference>
<dbReference type="GO" id="GO:0003677">
    <property type="term" value="F:DNA binding"/>
    <property type="evidence" value="ECO:0007669"/>
    <property type="project" value="UniProtKB-KW"/>
</dbReference>
<name>A0A5E4WMI5_9BURK</name>
<dbReference type="GO" id="GO:0000725">
    <property type="term" value="P:recombinational repair"/>
    <property type="evidence" value="ECO:0007669"/>
    <property type="project" value="TreeGrafter"/>
</dbReference>
<dbReference type="InterPro" id="IPR013986">
    <property type="entry name" value="DExx_box_DNA_helicase_dom_sf"/>
</dbReference>
<evidence type="ECO:0000256" key="5">
    <source>
        <dbReference type="ARBA" id="ARBA00022840"/>
    </source>
</evidence>
<dbReference type="SUPFAM" id="SSF52540">
    <property type="entry name" value="P-loop containing nucleoside triphosphate hydrolases"/>
    <property type="match status" value="1"/>
</dbReference>
<feature type="domain" description="UvrD-like helicase C-terminal" evidence="15">
    <location>
        <begin position="284"/>
        <end position="587"/>
    </location>
</feature>
<evidence type="ECO:0000256" key="8">
    <source>
        <dbReference type="ARBA" id="ARBA00034617"/>
    </source>
</evidence>
<keyword evidence="17" id="KW-1185">Reference proteome</keyword>
<evidence type="ECO:0000256" key="13">
    <source>
        <dbReference type="SAM" id="MobiDB-lite"/>
    </source>
</evidence>
<dbReference type="EC" id="5.6.2.4" evidence="9"/>
<organism evidence="16 17">
    <name type="scientific">Pandoraea iniqua</name>
    <dbReference type="NCBI Taxonomy" id="2508288"/>
    <lineage>
        <taxon>Bacteria</taxon>
        <taxon>Pseudomonadati</taxon>
        <taxon>Pseudomonadota</taxon>
        <taxon>Betaproteobacteria</taxon>
        <taxon>Burkholderiales</taxon>
        <taxon>Burkholderiaceae</taxon>
        <taxon>Pandoraea</taxon>
    </lineage>
</organism>
<evidence type="ECO:0000256" key="10">
    <source>
        <dbReference type="ARBA" id="ARBA00034923"/>
    </source>
</evidence>
<feature type="binding site" evidence="12">
    <location>
        <begin position="27"/>
        <end position="34"/>
    </location>
    <ligand>
        <name>ATP</name>
        <dbReference type="ChEBI" id="CHEBI:30616"/>
    </ligand>
</feature>
<evidence type="ECO:0000259" key="15">
    <source>
        <dbReference type="PROSITE" id="PS51217"/>
    </source>
</evidence>
<dbReference type="FunFam" id="1.10.10.160:FF:000001">
    <property type="entry name" value="ATP-dependent DNA helicase"/>
    <property type="match status" value="1"/>
</dbReference>
<dbReference type="AlphaFoldDB" id="A0A5E4WMI5"/>
<evidence type="ECO:0000259" key="14">
    <source>
        <dbReference type="PROSITE" id="PS51198"/>
    </source>
</evidence>
<comment type="catalytic activity">
    <reaction evidence="11">
        <text>ATP + H2O = ADP + phosphate + H(+)</text>
        <dbReference type="Rhea" id="RHEA:13065"/>
        <dbReference type="ChEBI" id="CHEBI:15377"/>
        <dbReference type="ChEBI" id="CHEBI:15378"/>
        <dbReference type="ChEBI" id="CHEBI:30616"/>
        <dbReference type="ChEBI" id="CHEBI:43474"/>
        <dbReference type="ChEBI" id="CHEBI:456216"/>
        <dbReference type="EC" id="5.6.2.4"/>
    </reaction>
</comment>
<dbReference type="PANTHER" id="PTHR11070">
    <property type="entry name" value="UVRD / RECB / PCRA DNA HELICASE FAMILY MEMBER"/>
    <property type="match status" value="1"/>
</dbReference>
<keyword evidence="6" id="KW-0238">DNA-binding</keyword>
<dbReference type="GO" id="GO:0005524">
    <property type="term" value="F:ATP binding"/>
    <property type="evidence" value="ECO:0007669"/>
    <property type="project" value="UniProtKB-UniRule"/>
</dbReference>
<dbReference type="PROSITE" id="PS51198">
    <property type="entry name" value="UVRD_HELICASE_ATP_BIND"/>
    <property type="match status" value="1"/>
</dbReference>
<dbReference type="GO" id="GO:0005829">
    <property type="term" value="C:cytosol"/>
    <property type="evidence" value="ECO:0007669"/>
    <property type="project" value="TreeGrafter"/>
</dbReference>